<accession>A0A2T4A5Z4</accession>
<dbReference type="GeneID" id="36628083"/>
<evidence type="ECO:0000313" key="2">
    <source>
        <dbReference type="Proteomes" id="UP000241690"/>
    </source>
</evidence>
<dbReference type="EMBL" id="KZ679684">
    <property type="protein sequence ID" value="PTB52466.1"/>
    <property type="molecule type" value="Genomic_DNA"/>
</dbReference>
<keyword evidence="2" id="KW-1185">Reference proteome</keyword>
<evidence type="ECO:0000313" key="1">
    <source>
        <dbReference type="EMBL" id="PTB52466.1"/>
    </source>
</evidence>
<gene>
    <name evidence="1" type="ORF">M431DRAFT_510634</name>
</gene>
<dbReference type="AlphaFoldDB" id="A0A2T4A5Z4"/>
<dbReference type="Proteomes" id="UP000241690">
    <property type="component" value="Unassembled WGS sequence"/>
</dbReference>
<name>A0A2T4A5Z4_TRIHA</name>
<dbReference type="RefSeq" id="XP_024772143.1">
    <property type="nucleotide sequence ID" value="XM_024919514.1"/>
</dbReference>
<protein>
    <submittedName>
        <fullName evidence="1">Uncharacterized protein</fullName>
    </submittedName>
</protein>
<proteinExistence type="predicted"/>
<sequence length="153" mass="17335">MKCFPPLTALCLAAAHSGAWLLQALFRLSTNQRRRLHQTSYRRPCGTFIPETALIALYHPLPHLQRSLSAYRGPAIGGFWSLGMGPLFLARRCRRSDECHSFQAPSALLYRDDLVIRFQLAALPGNSKIRSWMVHAVPNGIWCKCKYPPYGHM</sequence>
<reference evidence="1 2" key="1">
    <citation type="submission" date="2016-07" db="EMBL/GenBank/DDBJ databases">
        <title>Multiple horizontal gene transfer events from other fungi enriched the ability of initially mycotrophic Trichoderma (Ascomycota) to feed on dead plant biomass.</title>
        <authorList>
            <consortium name="DOE Joint Genome Institute"/>
            <person name="Aerts A."/>
            <person name="Atanasova L."/>
            <person name="Chenthamara K."/>
            <person name="Zhang J."/>
            <person name="Grujic M."/>
            <person name="Henrissat B."/>
            <person name="Kuo A."/>
            <person name="Salamov A."/>
            <person name="Lipzen A."/>
            <person name="Labutti K."/>
            <person name="Barry K."/>
            <person name="Miao Y."/>
            <person name="Rahimi M.J."/>
            <person name="Shen Q."/>
            <person name="Grigoriev I.V."/>
            <person name="Kubicek C.P."/>
            <person name="Druzhinina I.S."/>
        </authorList>
    </citation>
    <scope>NUCLEOTIDE SEQUENCE [LARGE SCALE GENOMIC DNA]</scope>
    <source>
        <strain evidence="1 2">CBS 226.95</strain>
    </source>
</reference>
<organism evidence="1 2">
    <name type="scientific">Trichoderma harzianum CBS 226.95</name>
    <dbReference type="NCBI Taxonomy" id="983964"/>
    <lineage>
        <taxon>Eukaryota</taxon>
        <taxon>Fungi</taxon>
        <taxon>Dikarya</taxon>
        <taxon>Ascomycota</taxon>
        <taxon>Pezizomycotina</taxon>
        <taxon>Sordariomycetes</taxon>
        <taxon>Hypocreomycetidae</taxon>
        <taxon>Hypocreales</taxon>
        <taxon>Hypocreaceae</taxon>
        <taxon>Trichoderma</taxon>
    </lineage>
</organism>